<dbReference type="AlphaFoldDB" id="A0A166A4D7"/>
<evidence type="ECO:0000313" key="1">
    <source>
        <dbReference type="EMBL" id="KZX11546.1"/>
    </source>
</evidence>
<dbReference type="InterPro" id="IPR046897">
    <property type="entry name" value="ABC-3C_MC6"/>
</dbReference>
<proteinExistence type="predicted"/>
<evidence type="ECO:0000313" key="2">
    <source>
        <dbReference type="Proteomes" id="UP000077066"/>
    </source>
</evidence>
<dbReference type="EMBL" id="LWMT01000246">
    <property type="protein sequence ID" value="KZX11546.1"/>
    <property type="molecule type" value="Genomic_DNA"/>
</dbReference>
<name>A0A166A4D7_9EURY</name>
<sequence>MVFKMIMPNKYLTEKETLIGAGAVVIKNCSSKRSLSKLWDEVKDNDSIYNFERFVLTLDMLFILGVLDFDENNELVLIPKN</sequence>
<comment type="caution">
    <text evidence="1">The sequence shown here is derived from an EMBL/GenBank/DDBJ whole genome shotgun (WGS) entry which is preliminary data.</text>
</comment>
<gene>
    <name evidence="1" type="ORF">MBFIL_14220</name>
</gene>
<reference evidence="1 2" key="1">
    <citation type="submission" date="2016-04" db="EMBL/GenBank/DDBJ databases">
        <title>Genome sequence of Methanobrevibacter filiformis DSM 11501.</title>
        <authorList>
            <person name="Poehlein A."/>
            <person name="Seedorf H."/>
            <person name="Daniel R."/>
        </authorList>
    </citation>
    <scope>NUCLEOTIDE SEQUENCE [LARGE SCALE GENOMIC DNA]</scope>
    <source>
        <strain evidence="1 2">DSM 11501</strain>
    </source>
</reference>
<dbReference type="STRING" id="55758.MBFIL_14220"/>
<protein>
    <submittedName>
        <fullName evidence="1">Uncharacterized protein</fullName>
    </submittedName>
</protein>
<dbReference type="Pfam" id="PF20293">
    <property type="entry name" value="MC6"/>
    <property type="match status" value="1"/>
</dbReference>
<dbReference type="PATRIC" id="fig|55758.3.peg.1607"/>
<accession>A0A166A4D7</accession>
<organism evidence="1 2">
    <name type="scientific">Methanobrevibacter filiformis</name>
    <dbReference type="NCBI Taxonomy" id="55758"/>
    <lineage>
        <taxon>Archaea</taxon>
        <taxon>Methanobacteriati</taxon>
        <taxon>Methanobacteriota</taxon>
        <taxon>Methanomada group</taxon>
        <taxon>Methanobacteria</taxon>
        <taxon>Methanobacteriales</taxon>
        <taxon>Methanobacteriaceae</taxon>
        <taxon>Methanobrevibacter</taxon>
    </lineage>
</organism>
<keyword evidence="2" id="KW-1185">Reference proteome</keyword>
<dbReference type="Proteomes" id="UP000077066">
    <property type="component" value="Unassembled WGS sequence"/>
</dbReference>